<protein>
    <recommendedName>
        <fullName evidence="3">DUF4371 domain-containing protein</fullName>
    </recommendedName>
</protein>
<dbReference type="InterPro" id="IPR012337">
    <property type="entry name" value="RNaseH-like_sf"/>
</dbReference>
<keyword evidence="2" id="KW-1185">Reference proteome</keyword>
<comment type="caution">
    <text evidence="1">The sequence shown here is derived from an EMBL/GenBank/DDBJ whole genome shotgun (WGS) entry which is preliminary data.</text>
</comment>
<sequence length="485" mass="56569">MRTNKHNTKWEQVEEFKLRLTKDLESESSYCNLCKLSLTPRRDLISRHSQYSDVHKENLKNKILSIQSLGLLDEIIVNPELVEQNSSLKVTEYHPSWNIGRPWLQYEEKTPYTAYCHSCQGPLWASIHSIRRHEGSDKHKLKSITSDTNKLDSFNYQQAMAKIQMCVFIVNQGLAFRLIDSLVPYFKIMFYDSAILADFYQNRKQLVPILKDVIVPTHKERLGHILKINFFSLLVDESTDVSIKQCMCIVVRYFCPETNSVRESLWDLVSIFDGDEKTKADAETLSEKIFETFRNYDVPLTNILGFSSDTASVMIGVNNSVAQKLSKHNPCVTLVKCSCHIQHLCASDAVKTLPPIYQNINNFFYNYLSPSSKRCHRWRILQIKSKLKPLRLLKPIFSRWLSIYPCMKRILGRWSSLRRFFAAEVKRTKGDATAKKLLAYLRNPTNKLYHSYLVTMYMKLYLVMKTLQYEKPLLSEQHTITKIFT</sequence>
<dbReference type="AlphaFoldDB" id="A0ABD2W0A1"/>
<reference evidence="1 2" key="1">
    <citation type="journal article" date="2024" name="bioRxiv">
        <title>A reference genome for Trichogramma kaykai: A tiny desert-dwelling parasitoid wasp with competing sex-ratio distorters.</title>
        <authorList>
            <person name="Culotta J."/>
            <person name="Lindsey A.R."/>
        </authorList>
    </citation>
    <scope>NUCLEOTIDE SEQUENCE [LARGE SCALE GENOMIC DNA]</scope>
    <source>
        <strain evidence="1 2">KSX58</strain>
    </source>
</reference>
<name>A0ABD2W0A1_9HYME</name>
<dbReference type="SUPFAM" id="SSF53098">
    <property type="entry name" value="Ribonuclease H-like"/>
    <property type="match status" value="1"/>
</dbReference>
<dbReference type="Proteomes" id="UP001627154">
    <property type="component" value="Unassembled WGS sequence"/>
</dbReference>
<accession>A0ABD2W0A1</accession>
<evidence type="ECO:0000313" key="1">
    <source>
        <dbReference type="EMBL" id="KAL3386421.1"/>
    </source>
</evidence>
<dbReference type="PANTHER" id="PTHR37162">
    <property type="entry name" value="HAT FAMILY DIMERISATION DOMAINCONTAINING PROTEIN-RELATED"/>
    <property type="match status" value="1"/>
</dbReference>
<evidence type="ECO:0008006" key="3">
    <source>
        <dbReference type="Google" id="ProtNLM"/>
    </source>
</evidence>
<gene>
    <name evidence="1" type="ORF">TKK_018274</name>
</gene>
<organism evidence="1 2">
    <name type="scientific">Trichogramma kaykai</name>
    <dbReference type="NCBI Taxonomy" id="54128"/>
    <lineage>
        <taxon>Eukaryota</taxon>
        <taxon>Metazoa</taxon>
        <taxon>Ecdysozoa</taxon>
        <taxon>Arthropoda</taxon>
        <taxon>Hexapoda</taxon>
        <taxon>Insecta</taxon>
        <taxon>Pterygota</taxon>
        <taxon>Neoptera</taxon>
        <taxon>Endopterygota</taxon>
        <taxon>Hymenoptera</taxon>
        <taxon>Apocrita</taxon>
        <taxon>Proctotrupomorpha</taxon>
        <taxon>Chalcidoidea</taxon>
        <taxon>Trichogrammatidae</taxon>
        <taxon>Trichogramma</taxon>
    </lineage>
</organism>
<evidence type="ECO:0000313" key="2">
    <source>
        <dbReference type="Proteomes" id="UP001627154"/>
    </source>
</evidence>
<dbReference type="PANTHER" id="PTHR37162:SF1">
    <property type="entry name" value="BED-TYPE DOMAIN-CONTAINING PROTEIN"/>
    <property type="match status" value="1"/>
</dbReference>
<dbReference type="EMBL" id="JBJJXI010000147">
    <property type="protein sequence ID" value="KAL3386421.1"/>
    <property type="molecule type" value="Genomic_DNA"/>
</dbReference>
<proteinExistence type="predicted"/>